<proteinExistence type="predicted"/>
<dbReference type="EMBL" id="VRZA01000001">
    <property type="protein sequence ID" value="TXS96393.1"/>
    <property type="molecule type" value="Genomic_DNA"/>
</dbReference>
<gene>
    <name evidence="1" type="ORF">FV139_02550</name>
</gene>
<sequence length="330" mass="35843">MKFAILSCCCRRRLEGGRQHELGESVVSGKIIRVWGLATLLLGSAAGALGQELTPRAYWPAPVGTQLLTLGTSYTDGDTVPDPSLPIVGLDSSISTVTVGYTRAFALAGRTATVSFQQSYADGNTQAVHEILGKLERDYQGRGDFSAGFSINLLGAPAMTREAFAELRRNPRPILGASLKVVAPTGEYNKNRLINVGANRWAAKAELGYIQPLGGNWLLELDLGVWGFADNDDFVGFTREQDPIYSTQVHLIKRFAPGFWGSLNVNGYRGGRSTVDGRELDDLQRDSKAGITLVFPFAGKNAIKASYAFGSVNDSDESFDLYQLSYQRVF</sequence>
<reference evidence="1 2" key="1">
    <citation type="submission" date="2019-08" db="EMBL/GenBank/DDBJ databases">
        <title>Parahaliea maris sp. nov., isolated from the surface seawater.</title>
        <authorList>
            <person name="Liu Y."/>
        </authorList>
    </citation>
    <scope>NUCLEOTIDE SEQUENCE [LARGE SCALE GENOMIC DNA]</scope>
    <source>
        <strain evidence="1 2">HSLHS9</strain>
    </source>
</reference>
<accession>A0A5C9A633</accession>
<comment type="caution">
    <text evidence="1">The sequence shown here is derived from an EMBL/GenBank/DDBJ whole genome shotgun (WGS) entry which is preliminary data.</text>
</comment>
<evidence type="ECO:0000313" key="2">
    <source>
        <dbReference type="Proteomes" id="UP000321039"/>
    </source>
</evidence>
<evidence type="ECO:0000313" key="1">
    <source>
        <dbReference type="EMBL" id="TXS96393.1"/>
    </source>
</evidence>
<keyword evidence="2" id="KW-1185">Reference proteome</keyword>
<name>A0A5C9A633_9GAMM</name>
<dbReference type="InterPro" id="IPR025737">
    <property type="entry name" value="FApF"/>
</dbReference>
<dbReference type="Proteomes" id="UP000321039">
    <property type="component" value="Unassembled WGS sequence"/>
</dbReference>
<organism evidence="1 2">
    <name type="scientific">Parahaliea maris</name>
    <dbReference type="NCBI Taxonomy" id="2716870"/>
    <lineage>
        <taxon>Bacteria</taxon>
        <taxon>Pseudomonadati</taxon>
        <taxon>Pseudomonadota</taxon>
        <taxon>Gammaproteobacteria</taxon>
        <taxon>Cellvibrionales</taxon>
        <taxon>Halieaceae</taxon>
        <taxon>Parahaliea</taxon>
    </lineage>
</organism>
<dbReference type="AlphaFoldDB" id="A0A5C9A633"/>
<protein>
    <submittedName>
        <fullName evidence="1">Transporter</fullName>
    </submittedName>
</protein>
<dbReference type="Pfam" id="PF13557">
    <property type="entry name" value="Phenol_MetA_deg"/>
    <property type="match status" value="1"/>
</dbReference>